<sequence length="66" mass="7779">MGDQKKNWHSSIFGDSNIIDSQESGHFVSFTLSKEKYFTPNFMPPPILFYQRFDQKDLIDNDAEKF</sequence>
<protein>
    <submittedName>
        <fullName evidence="1">Uncharacterized protein</fullName>
    </submittedName>
</protein>
<evidence type="ECO:0000313" key="2">
    <source>
        <dbReference type="Proteomes" id="UP000276133"/>
    </source>
</evidence>
<dbReference type="EMBL" id="REGN01003148">
    <property type="protein sequence ID" value="RNA24281.1"/>
    <property type="molecule type" value="Genomic_DNA"/>
</dbReference>
<keyword evidence="2" id="KW-1185">Reference proteome</keyword>
<organism evidence="1 2">
    <name type="scientific">Brachionus plicatilis</name>
    <name type="common">Marine rotifer</name>
    <name type="synonym">Brachionus muelleri</name>
    <dbReference type="NCBI Taxonomy" id="10195"/>
    <lineage>
        <taxon>Eukaryota</taxon>
        <taxon>Metazoa</taxon>
        <taxon>Spiralia</taxon>
        <taxon>Gnathifera</taxon>
        <taxon>Rotifera</taxon>
        <taxon>Eurotatoria</taxon>
        <taxon>Monogononta</taxon>
        <taxon>Pseudotrocha</taxon>
        <taxon>Ploima</taxon>
        <taxon>Brachionidae</taxon>
        <taxon>Brachionus</taxon>
    </lineage>
</organism>
<evidence type="ECO:0000313" key="1">
    <source>
        <dbReference type="EMBL" id="RNA24281.1"/>
    </source>
</evidence>
<proteinExistence type="predicted"/>
<gene>
    <name evidence="1" type="ORF">BpHYR1_023892</name>
</gene>
<dbReference type="AlphaFoldDB" id="A0A3M7RL63"/>
<reference evidence="1 2" key="1">
    <citation type="journal article" date="2018" name="Sci. Rep.">
        <title>Genomic signatures of local adaptation to the degree of environmental predictability in rotifers.</title>
        <authorList>
            <person name="Franch-Gras L."/>
            <person name="Hahn C."/>
            <person name="Garcia-Roger E.M."/>
            <person name="Carmona M.J."/>
            <person name="Serra M."/>
            <person name="Gomez A."/>
        </authorList>
    </citation>
    <scope>NUCLEOTIDE SEQUENCE [LARGE SCALE GENOMIC DNA]</scope>
    <source>
        <strain evidence="1">HYR1</strain>
    </source>
</reference>
<accession>A0A3M7RL63</accession>
<name>A0A3M7RL63_BRAPC</name>
<comment type="caution">
    <text evidence="1">The sequence shown here is derived from an EMBL/GenBank/DDBJ whole genome shotgun (WGS) entry which is preliminary data.</text>
</comment>
<dbReference type="Proteomes" id="UP000276133">
    <property type="component" value="Unassembled WGS sequence"/>
</dbReference>